<proteinExistence type="predicted"/>
<evidence type="ECO:0000313" key="1">
    <source>
        <dbReference type="EMBL" id="HAD6865046.1"/>
    </source>
</evidence>
<name>A0A719CX53_SALTS</name>
<accession>A0A719CX53</accession>
<sequence>MASGYKITATIIKSGGTPVAWTRFTRGKMTKSQCEKMFSVPDKSDFPARKQNAVLVVDFRCEPVDYFNLKSE</sequence>
<comment type="caution">
    <text evidence="1">The sequence shown here is derived from an EMBL/GenBank/DDBJ whole genome shotgun (WGS) entry which is preliminary data.</text>
</comment>
<reference evidence="1" key="2">
    <citation type="submission" date="2019-01" db="EMBL/GenBank/DDBJ databases">
        <authorList>
            <consortium name="NCBI Pathogen Detection Project"/>
        </authorList>
    </citation>
    <scope>NUCLEOTIDE SEQUENCE</scope>
    <source>
        <strain evidence="1">SL1344</strain>
    </source>
</reference>
<protein>
    <submittedName>
        <fullName evidence="1">DUF1187 family protein</fullName>
    </submittedName>
</protein>
<dbReference type="InterPro" id="IPR009572">
    <property type="entry name" value="DUF1187"/>
</dbReference>
<dbReference type="Pfam" id="PF06688">
    <property type="entry name" value="DUF1187"/>
    <property type="match status" value="1"/>
</dbReference>
<gene>
    <name evidence="1" type="ORF">G1X41_24220</name>
</gene>
<dbReference type="AlphaFoldDB" id="A0A719CX53"/>
<organism evidence="1">
    <name type="scientific">Salmonella typhimurium (strain SL1344)</name>
    <dbReference type="NCBI Taxonomy" id="216597"/>
    <lineage>
        <taxon>Bacteria</taxon>
        <taxon>Pseudomonadati</taxon>
        <taxon>Pseudomonadota</taxon>
        <taxon>Gammaproteobacteria</taxon>
        <taxon>Enterobacterales</taxon>
        <taxon>Enterobacteriaceae</taxon>
        <taxon>Salmonella</taxon>
    </lineage>
</organism>
<dbReference type="EMBL" id="DAAPMV010000034">
    <property type="protein sequence ID" value="HAD6865046.1"/>
    <property type="molecule type" value="Genomic_DNA"/>
</dbReference>
<reference evidence="1" key="1">
    <citation type="journal article" date="2018" name="Genome Biol.">
        <title>SKESA: strategic k-mer extension for scrupulous assemblies.</title>
        <authorList>
            <person name="Souvorov A."/>
            <person name="Agarwala R."/>
            <person name="Lipman D.J."/>
        </authorList>
    </citation>
    <scope>NUCLEOTIDE SEQUENCE</scope>
    <source>
        <strain evidence="1">SL1344</strain>
    </source>
</reference>